<evidence type="ECO:0000256" key="1">
    <source>
        <dbReference type="ARBA" id="ARBA00022884"/>
    </source>
</evidence>
<accession>A0A835V5S9</accession>
<dbReference type="InterPro" id="IPR014720">
    <property type="entry name" value="dsRBD_dom"/>
</dbReference>
<feature type="compositionally biased region" description="Basic and acidic residues" evidence="3">
    <location>
        <begin position="17"/>
        <end position="30"/>
    </location>
</feature>
<protein>
    <recommendedName>
        <fullName evidence="4">DRBM domain-containing protein</fullName>
    </recommendedName>
</protein>
<sequence>MDEGLNSRKVNMMPRDAPSEHEAVPFDKPRSRFRSFHRTGEKPGPSDRVFTQNQRLPSQAHPGEVRFQSNNARSNYNSFQGNELPKIQLTSKHIDVNSELSHDSPYMDTPVRFLQEISKNCGSKIEFRSDLLDTAELQFSIEVWFVGEKIGEGIGRTRKEAQHHAAENSLQNLANKYLSNTFPDATPLHGDPYKSYHWKEDGFASDLNSLGYSGSPRDEFLLGRGTPQPHIQGNDGSKRTASPVAALKELVDIAGQVLGKGVGLTWDEAKIQAAEEALEALKSMPMQVSLKGSGSLRSMSFNKRLKQDLSLPNETWKMDNGTGFAAPALVMDYIPQSLC</sequence>
<comment type="caution">
    <text evidence="5">The sequence shown here is derived from an EMBL/GenBank/DDBJ whole genome shotgun (WGS) entry which is preliminary data.</text>
</comment>
<dbReference type="InterPro" id="IPR051247">
    <property type="entry name" value="RLC_Component"/>
</dbReference>
<reference evidence="5 6" key="1">
    <citation type="journal article" date="2020" name="Nat. Food">
        <title>A phased Vanilla planifolia genome enables genetic improvement of flavour and production.</title>
        <authorList>
            <person name="Hasing T."/>
            <person name="Tang H."/>
            <person name="Brym M."/>
            <person name="Khazi F."/>
            <person name="Huang T."/>
            <person name="Chambers A.H."/>
        </authorList>
    </citation>
    <scope>NUCLEOTIDE SEQUENCE [LARGE SCALE GENOMIC DNA]</scope>
    <source>
        <tissue evidence="5">Leaf</tissue>
    </source>
</reference>
<dbReference type="PANTHER" id="PTHR46205:SF3">
    <property type="entry name" value="LOQUACIOUS, ISOFORM B"/>
    <property type="match status" value="1"/>
</dbReference>
<dbReference type="Proteomes" id="UP000636800">
    <property type="component" value="Chromosome 3"/>
</dbReference>
<feature type="domain" description="DRBM" evidence="4">
    <location>
        <begin position="251"/>
        <end position="283"/>
    </location>
</feature>
<name>A0A835V5S9_VANPL</name>
<dbReference type="EMBL" id="JADCNL010000003">
    <property type="protein sequence ID" value="KAG0488529.1"/>
    <property type="molecule type" value="Genomic_DNA"/>
</dbReference>
<feature type="domain" description="DRBM" evidence="4">
    <location>
        <begin position="109"/>
        <end position="175"/>
    </location>
</feature>
<dbReference type="SMART" id="SM00358">
    <property type="entry name" value="DSRM"/>
    <property type="match status" value="1"/>
</dbReference>
<proteinExistence type="predicted"/>
<dbReference type="FunFam" id="3.30.160.20:FF:000035">
    <property type="entry name" value="RNA polymerase II C-terminal domain phosphatase-like 2"/>
    <property type="match status" value="1"/>
</dbReference>
<evidence type="ECO:0000313" key="6">
    <source>
        <dbReference type="Proteomes" id="UP000636800"/>
    </source>
</evidence>
<dbReference type="PROSITE" id="PS50137">
    <property type="entry name" value="DS_RBD"/>
    <property type="match status" value="2"/>
</dbReference>
<dbReference type="AlphaFoldDB" id="A0A835V5S9"/>
<evidence type="ECO:0000256" key="3">
    <source>
        <dbReference type="SAM" id="MobiDB-lite"/>
    </source>
</evidence>
<dbReference type="GO" id="GO:0003723">
    <property type="term" value="F:RNA binding"/>
    <property type="evidence" value="ECO:0007669"/>
    <property type="project" value="UniProtKB-UniRule"/>
</dbReference>
<keyword evidence="6" id="KW-1185">Reference proteome</keyword>
<dbReference type="OrthoDB" id="624345at2759"/>
<gene>
    <name evidence="5" type="ORF">HPP92_007340</name>
</gene>
<evidence type="ECO:0000259" key="4">
    <source>
        <dbReference type="PROSITE" id="PS50137"/>
    </source>
</evidence>
<dbReference type="Gene3D" id="3.30.160.20">
    <property type="match status" value="1"/>
</dbReference>
<feature type="region of interest" description="Disordered" evidence="3">
    <location>
        <begin position="1"/>
        <end position="51"/>
    </location>
</feature>
<organism evidence="5 6">
    <name type="scientific">Vanilla planifolia</name>
    <name type="common">Vanilla</name>
    <dbReference type="NCBI Taxonomy" id="51239"/>
    <lineage>
        <taxon>Eukaryota</taxon>
        <taxon>Viridiplantae</taxon>
        <taxon>Streptophyta</taxon>
        <taxon>Embryophyta</taxon>
        <taxon>Tracheophyta</taxon>
        <taxon>Spermatophyta</taxon>
        <taxon>Magnoliopsida</taxon>
        <taxon>Liliopsida</taxon>
        <taxon>Asparagales</taxon>
        <taxon>Orchidaceae</taxon>
        <taxon>Vanilloideae</taxon>
        <taxon>Vanilleae</taxon>
        <taxon>Vanilla</taxon>
    </lineage>
</organism>
<evidence type="ECO:0000256" key="2">
    <source>
        <dbReference type="PROSITE-ProRule" id="PRU00266"/>
    </source>
</evidence>
<keyword evidence="1 2" id="KW-0694">RNA-binding</keyword>
<dbReference type="PANTHER" id="PTHR46205">
    <property type="entry name" value="LOQUACIOUS, ISOFORM B"/>
    <property type="match status" value="1"/>
</dbReference>
<dbReference type="Pfam" id="PF00035">
    <property type="entry name" value="dsrm"/>
    <property type="match status" value="1"/>
</dbReference>
<evidence type="ECO:0000313" key="5">
    <source>
        <dbReference type="EMBL" id="KAG0488529.1"/>
    </source>
</evidence>
<dbReference type="SUPFAM" id="SSF54768">
    <property type="entry name" value="dsRNA-binding domain-like"/>
    <property type="match status" value="2"/>
</dbReference>